<dbReference type="SUPFAM" id="SSF54909">
    <property type="entry name" value="Dimeric alpha+beta barrel"/>
    <property type="match status" value="1"/>
</dbReference>
<sequence length="114" mass="12294">MRKTIGEVTVKVMLIMWSDGSYEGGGDADGRAWAEYEQTLRADGALSSSGHFAEPSDAGVIVTAISRHPDAEPQPSAALSGYYLLEVADRAAAEEYARRAPLYGTVEVRPLVEY</sequence>
<dbReference type="STRING" id="993073.AS029_16020"/>
<reference evidence="1 2" key="1">
    <citation type="submission" date="2016-09" db="EMBL/GenBank/DDBJ databases">
        <authorList>
            <person name="Capua I."/>
            <person name="De Benedictis P."/>
            <person name="Joannis T."/>
            <person name="Lombin L.H."/>
            <person name="Cattoli G."/>
        </authorList>
    </citation>
    <scope>NUCLEOTIDE SEQUENCE [LARGE SCALE GENOMIC DNA]</scope>
    <source>
        <strain evidence="1 2">NIO-1002</strain>
    </source>
</reference>
<dbReference type="InterPro" id="IPR011008">
    <property type="entry name" value="Dimeric_a/b-barrel"/>
</dbReference>
<dbReference type="Proteomes" id="UP000183203">
    <property type="component" value="Unassembled WGS sequence"/>
</dbReference>
<dbReference type="OrthoDB" id="668782at2"/>
<dbReference type="Gene3D" id="3.30.70.1060">
    <property type="entry name" value="Dimeric alpha+beta barrel"/>
    <property type="match status" value="1"/>
</dbReference>
<dbReference type="EMBL" id="FMYG01000010">
    <property type="protein sequence ID" value="SDD00611.1"/>
    <property type="molecule type" value="Genomic_DNA"/>
</dbReference>
<accession>A0A1G6R839</accession>
<dbReference type="AlphaFoldDB" id="A0A1G6R839"/>
<proteinExistence type="predicted"/>
<name>A0A1G6R839_9MICO</name>
<evidence type="ECO:0000313" key="2">
    <source>
        <dbReference type="Proteomes" id="UP000183203"/>
    </source>
</evidence>
<gene>
    <name evidence="1" type="ORF">SAMN05216418_0074</name>
</gene>
<organism evidence="1 2">
    <name type="scientific">Microbacterium enclense</name>
    <dbReference type="NCBI Taxonomy" id="993073"/>
    <lineage>
        <taxon>Bacteria</taxon>
        <taxon>Bacillati</taxon>
        <taxon>Actinomycetota</taxon>
        <taxon>Actinomycetes</taxon>
        <taxon>Micrococcales</taxon>
        <taxon>Microbacteriaceae</taxon>
        <taxon>Microbacterium</taxon>
    </lineage>
</organism>
<dbReference type="RefSeq" id="WP_058233594.1">
    <property type="nucleotide sequence ID" value="NZ_FMYG01000010.1"/>
</dbReference>
<evidence type="ECO:0000313" key="1">
    <source>
        <dbReference type="EMBL" id="SDD00611.1"/>
    </source>
</evidence>
<protein>
    <submittedName>
        <fullName evidence="1">YCII-related domain-containing protein</fullName>
    </submittedName>
</protein>